<dbReference type="InterPro" id="IPR041269">
    <property type="entry name" value="QSOX_Trx1"/>
</dbReference>
<dbReference type="Gene3D" id="3.40.30.10">
    <property type="entry name" value="Glutaredoxin"/>
    <property type="match status" value="2"/>
</dbReference>
<dbReference type="AlphaFoldDB" id="A0A6A1QCW6"/>
<evidence type="ECO:0000313" key="16">
    <source>
        <dbReference type="EMBL" id="KAB0405978.1"/>
    </source>
</evidence>
<dbReference type="InterPro" id="IPR036249">
    <property type="entry name" value="Thioredoxin-like_sf"/>
</dbReference>
<dbReference type="GO" id="GO:0016971">
    <property type="term" value="F:flavin-dependent sulfhydryl oxidase activity"/>
    <property type="evidence" value="ECO:0007669"/>
    <property type="project" value="InterPro"/>
</dbReference>
<evidence type="ECO:0000256" key="7">
    <source>
        <dbReference type="ARBA" id="ARBA00022827"/>
    </source>
</evidence>
<keyword evidence="17" id="KW-1185">Reference proteome</keyword>
<dbReference type="Pfam" id="PF18108">
    <property type="entry name" value="QSOX_Trx1"/>
    <property type="match status" value="1"/>
</dbReference>
<keyword evidence="9" id="KW-1015">Disulfide bond</keyword>
<dbReference type="Pfam" id="PF00085">
    <property type="entry name" value="Thioredoxin"/>
    <property type="match status" value="1"/>
</dbReference>
<dbReference type="Proteomes" id="UP000437017">
    <property type="component" value="Unassembled WGS sequence"/>
</dbReference>
<keyword evidence="5 13" id="KW-0285">Flavoprotein</keyword>
<dbReference type="Gene3D" id="1.20.120.1960">
    <property type="entry name" value="QSOX sulfhydryl oxidase domain"/>
    <property type="match status" value="1"/>
</dbReference>
<comment type="cofactor">
    <cofactor evidence="1 13">
        <name>FAD</name>
        <dbReference type="ChEBI" id="CHEBI:57692"/>
    </cofactor>
</comment>
<evidence type="ECO:0000256" key="4">
    <source>
        <dbReference type="ARBA" id="ARBA00022525"/>
    </source>
</evidence>
<dbReference type="InterPro" id="IPR017905">
    <property type="entry name" value="ERV/ALR_sulphydryl_oxidase"/>
</dbReference>
<evidence type="ECO:0000256" key="3">
    <source>
        <dbReference type="ARBA" id="ARBA00006041"/>
    </source>
</evidence>
<evidence type="ECO:0000256" key="1">
    <source>
        <dbReference type="ARBA" id="ARBA00001974"/>
    </source>
</evidence>
<evidence type="ECO:0000256" key="5">
    <source>
        <dbReference type="ARBA" id="ARBA00022630"/>
    </source>
</evidence>
<proteinExistence type="inferred from homology"/>
<comment type="subcellular location">
    <subcellularLocation>
        <location evidence="2">Secreted</location>
    </subcellularLocation>
</comment>
<dbReference type="InterPro" id="IPR042568">
    <property type="entry name" value="QSOX_FAD-bd_sf"/>
</dbReference>
<evidence type="ECO:0000256" key="8">
    <source>
        <dbReference type="ARBA" id="ARBA00023002"/>
    </source>
</evidence>
<comment type="function">
    <text evidence="11">Catalyzes the oxidation of sulfhydryl groups in peptide and protein thiols to disulfides with the reduction of oxygen to hydrogen peroxide. Plays a role in disulfide bond formation in a variety of extracellular proteins. In fibroblasts, required for normal incorporation of laminin into the extracellular matrix, and thereby for normal cell-cell adhesion and cell migration.</text>
</comment>
<feature type="domain" description="ERV/ALR sulfhydryl oxidase" evidence="15">
    <location>
        <begin position="435"/>
        <end position="542"/>
    </location>
</feature>
<dbReference type="GO" id="GO:0003756">
    <property type="term" value="F:protein disulfide isomerase activity"/>
    <property type="evidence" value="ECO:0007669"/>
    <property type="project" value="TreeGrafter"/>
</dbReference>
<protein>
    <recommendedName>
        <fullName evidence="13">Sulfhydryl oxidase</fullName>
        <ecNumber evidence="13">1.8.3.2</ecNumber>
    </recommendedName>
</protein>
<dbReference type="PANTHER" id="PTHR22897:SF6">
    <property type="entry name" value="SULFHYDRYL OXIDASE 1"/>
    <property type="match status" value="1"/>
</dbReference>
<evidence type="ECO:0000256" key="6">
    <source>
        <dbReference type="ARBA" id="ARBA00022729"/>
    </source>
</evidence>
<dbReference type="CDD" id="cd02992">
    <property type="entry name" value="PDI_a_QSOX"/>
    <property type="match status" value="1"/>
</dbReference>
<keyword evidence="6" id="KW-0732">Signal</keyword>
<organism evidence="16 17">
    <name type="scientific">Balaenoptera physalus</name>
    <name type="common">Fin whale</name>
    <name type="synonym">Balaena physalus</name>
    <dbReference type="NCBI Taxonomy" id="9770"/>
    <lineage>
        <taxon>Eukaryota</taxon>
        <taxon>Metazoa</taxon>
        <taxon>Chordata</taxon>
        <taxon>Craniata</taxon>
        <taxon>Vertebrata</taxon>
        <taxon>Euteleostomi</taxon>
        <taxon>Mammalia</taxon>
        <taxon>Eutheria</taxon>
        <taxon>Laurasiatheria</taxon>
        <taxon>Artiodactyla</taxon>
        <taxon>Whippomorpha</taxon>
        <taxon>Cetacea</taxon>
        <taxon>Mysticeti</taxon>
        <taxon>Balaenopteridae</taxon>
        <taxon>Balaenoptera</taxon>
    </lineage>
</organism>
<feature type="region of interest" description="Disordered" evidence="14">
    <location>
        <begin position="1"/>
        <end position="28"/>
    </location>
</feature>
<dbReference type="SUPFAM" id="SSF69000">
    <property type="entry name" value="FAD-dependent thiol oxidase"/>
    <property type="match status" value="1"/>
</dbReference>
<name>A0A6A1QCW6_BALPH</name>
<keyword evidence="8 13" id="KW-0560">Oxidoreductase</keyword>
<sequence>GGAGKGAAPGHGGRGHVAPPRDGDKRCGGGVRHQVVRKLCAVVDSAQLQRMECCGRGSGPQPSLLLLLLSLLLVMPGAGAAPRSTLYSPSDPLTLLQAGTLRGTVLDSRSAWAVEFFASWCGHCIAFAPTPALNLAALDCAQETNTAVCRDFNITGFPTVRFFKAYSKTGSGATLSAAGADVRALRERLIDALESHSDTWPSACPPLKPARLEEITGFFARNDEDYLALIFEREGSYLGREVTLDMSQRRGIVVRRVLNTDHDVVNEFGVTDFPSCYLLFRNGSFFRVPMLMESRFFYTKYLRRFSRDTSEAVPTTAARNTSSTIAPTMWKVADPSKIYMADLESALHYILRVEVAKFSVMEGQRLVALKKFMSVLAQHFPGQPSVQNFLHSMNDWLKKQQRKKIPYGFFKAALDSRKEGAVIADKVNWVGCQGSQPHFRGFPCSLWVLFHFLTVEASRQHVEHSRETAKAQEVLQAIRGYVRFFFGCRDCAGHFEQMATASMHRVGSLNSAVLWFWSSHNKVNARLTGAPSEDPQFPKVQWPPRELCSACHRELQGAPVWDLDNILNFLKTHFSPSNIVLDLPSADLGPRRGA</sequence>
<dbReference type="OrthoDB" id="59470at2759"/>
<dbReference type="FunFam" id="3.40.30.10:FF:000080">
    <property type="entry name" value="Sulfhydryl oxidase"/>
    <property type="match status" value="1"/>
</dbReference>
<comment type="catalytic activity">
    <reaction evidence="12 13">
        <text>2 R'C(R)SH + O2 = R'C(R)S-S(R)CR' + H2O2</text>
        <dbReference type="Rhea" id="RHEA:17357"/>
        <dbReference type="ChEBI" id="CHEBI:15379"/>
        <dbReference type="ChEBI" id="CHEBI:16240"/>
        <dbReference type="ChEBI" id="CHEBI:16520"/>
        <dbReference type="ChEBI" id="CHEBI:17412"/>
        <dbReference type="EC" id="1.8.3.2"/>
    </reaction>
</comment>
<dbReference type="InterPro" id="IPR036774">
    <property type="entry name" value="ERV/ALR_sulphydryl_oxid_sf"/>
</dbReference>
<evidence type="ECO:0000313" key="17">
    <source>
        <dbReference type="Proteomes" id="UP000437017"/>
    </source>
</evidence>
<dbReference type="GO" id="GO:0005615">
    <property type="term" value="C:extracellular space"/>
    <property type="evidence" value="ECO:0007669"/>
    <property type="project" value="TreeGrafter"/>
</dbReference>
<reference evidence="16 17" key="1">
    <citation type="journal article" date="2019" name="PLoS ONE">
        <title>Genomic analyses reveal an absence of contemporary introgressive admixture between fin whales and blue whales, despite known hybrids.</title>
        <authorList>
            <person name="Westbury M.V."/>
            <person name="Petersen B."/>
            <person name="Lorenzen E.D."/>
        </authorList>
    </citation>
    <scope>NUCLEOTIDE SEQUENCE [LARGE SCALE GENOMIC DNA]</scope>
    <source>
        <strain evidence="16">FinWhale-01</strain>
    </source>
</reference>
<feature type="non-terminal residue" evidence="16">
    <location>
        <position position="1"/>
    </location>
</feature>
<dbReference type="Pfam" id="PF18371">
    <property type="entry name" value="FAD_SOX"/>
    <property type="match status" value="1"/>
</dbReference>
<feature type="compositionally biased region" description="Gly residues" evidence="14">
    <location>
        <begin position="1"/>
        <end position="12"/>
    </location>
</feature>
<dbReference type="FunFam" id="1.20.120.1960:FF:000001">
    <property type="entry name" value="Sulfhydryl oxidase"/>
    <property type="match status" value="1"/>
</dbReference>
<dbReference type="PROSITE" id="PS51324">
    <property type="entry name" value="ERV_ALR"/>
    <property type="match status" value="1"/>
</dbReference>
<dbReference type="InterPro" id="IPR039798">
    <property type="entry name" value="Sulfhydryl_oxidase"/>
</dbReference>
<dbReference type="InterPro" id="IPR013766">
    <property type="entry name" value="Thioredoxin_domain"/>
</dbReference>
<dbReference type="Gene3D" id="1.20.120.310">
    <property type="entry name" value="ERV/ALR sulfhydryl oxidase domain"/>
    <property type="match status" value="1"/>
</dbReference>
<dbReference type="SUPFAM" id="SSF52833">
    <property type="entry name" value="Thioredoxin-like"/>
    <property type="match status" value="1"/>
</dbReference>
<dbReference type="FunFam" id="3.40.30.10:FF:000073">
    <property type="entry name" value="Sulfhydryl oxidase"/>
    <property type="match status" value="1"/>
</dbReference>
<dbReference type="Pfam" id="PF04777">
    <property type="entry name" value="Evr1_Alr"/>
    <property type="match status" value="1"/>
</dbReference>
<evidence type="ECO:0000256" key="12">
    <source>
        <dbReference type="ARBA" id="ARBA00048864"/>
    </source>
</evidence>
<dbReference type="GO" id="GO:0000139">
    <property type="term" value="C:Golgi membrane"/>
    <property type="evidence" value="ECO:0007669"/>
    <property type="project" value="TreeGrafter"/>
</dbReference>
<evidence type="ECO:0000256" key="10">
    <source>
        <dbReference type="ARBA" id="ARBA00023180"/>
    </source>
</evidence>
<dbReference type="EC" id="1.8.3.2" evidence="13"/>
<evidence type="ECO:0000256" key="14">
    <source>
        <dbReference type="SAM" id="MobiDB-lite"/>
    </source>
</evidence>
<keyword evidence="7 13" id="KW-0274">FAD</keyword>
<evidence type="ECO:0000259" key="15">
    <source>
        <dbReference type="PROSITE" id="PS51324"/>
    </source>
</evidence>
<accession>A0A6A1QCW6</accession>
<gene>
    <name evidence="16" type="ORF">E2I00_007122</name>
</gene>
<evidence type="ECO:0000256" key="13">
    <source>
        <dbReference type="RuleBase" id="RU371123"/>
    </source>
</evidence>
<dbReference type="EMBL" id="SGJD01000252">
    <property type="protein sequence ID" value="KAB0405978.1"/>
    <property type="molecule type" value="Genomic_DNA"/>
</dbReference>
<comment type="caution">
    <text evidence="16">The sequence shown here is derived from an EMBL/GenBank/DDBJ whole genome shotgun (WGS) entry which is preliminary data.</text>
</comment>
<dbReference type="InterPro" id="IPR040986">
    <property type="entry name" value="QSOX_FAD-bd_dom"/>
</dbReference>
<evidence type="ECO:0000256" key="11">
    <source>
        <dbReference type="ARBA" id="ARBA00045804"/>
    </source>
</evidence>
<keyword evidence="4" id="KW-0964">Secreted</keyword>
<dbReference type="PANTHER" id="PTHR22897">
    <property type="entry name" value="QUIESCIN Q6-RELATED SULFHYDRYL OXIDASE"/>
    <property type="match status" value="1"/>
</dbReference>
<keyword evidence="10" id="KW-0325">Glycoprotein</keyword>
<comment type="similarity">
    <text evidence="3 13">Belongs to the quiescin-sulfhydryl oxidase (QSOX) family.</text>
</comment>
<evidence type="ECO:0000256" key="2">
    <source>
        <dbReference type="ARBA" id="ARBA00004613"/>
    </source>
</evidence>
<dbReference type="FunFam" id="1.20.120.310:FF:000001">
    <property type="entry name" value="Sulfhydryl oxidase"/>
    <property type="match status" value="1"/>
</dbReference>
<evidence type="ECO:0000256" key="9">
    <source>
        <dbReference type="ARBA" id="ARBA00023157"/>
    </source>
</evidence>
<dbReference type="GO" id="GO:0006457">
    <property type="term" value="P:protein folding"/>
    <property type="evidence" value="ECO:0007669"/>
    <property type="project" value="TreeGrafter"/>
</dbReference>